<evidence type="ECO:0000313" key="2">
    <source>
        <dbReference type="Proteomes" id="UP001055453"/>
    </source>
</evidence>
<evidence type="ECO:0000313" key="1">
    <source>
        <dbReference type="EMBL" id="BDI15147.1"/>
    </source>
</evidence>
<dbReference type="Proteomes" id="UP001055453">
    <property type="component" value="Chromosome"/>
</dbReference>
<proteinExistence type="predicted"/>
<dbReference type="RefSeq" id="WP_251958607.1">
    <property type="nucleotide sequence ID" value="NZ_AP025732.1"/>
</dbReference>
<reference evidence="1" key="1">
    <citation type="submission" date="2022-04" db="EMBL/GenBank/DDBJ databases">
        <title>Complete genome sequence of a cyanobacterium, Nostoc sp. SO-36, isolated in Antarctica.</title>
        <authorList>
            <person name="Kanesaki Y."/>
            <person name="Effendi D."/>
            <person name="Sakamoto T."/>
            <person name="Ohtani S."/>
            <person name="Awai K."/>
        </authorList>
    </citation>
    <scope>NUCLEOTIDE SEQUENCE</scope>
    <source>
        <strain evidence="1">SO-36</strain>
    </source>
</reference>
<dbReference type="EMBL" id="AP025732">
    <property type="protein sequence ID" value="BDI15147.1"/>
    <property type="molecule type" value="Genomic_DNA"/>
</dbReference>
<keyword evidence="2" id="KW-1185">Reference proteome</keyword>
<dbReference type="Gene3D" id="2.160.20.160">
    <property type="match status" value="1"/>
</dbReference>
<name>A0ABM7YWY3_NOSCO</name>
<protein>
    <submittedName>
        <fullName evidence="1">Uncharacterized protein</fullName>
    </submittedName>
</protein>
<organism evidence="1 2">
    <name type="scientific">Nostoc cf. commune SO-36</name>
    <dbReference type="NCBI Taxonomy" id="449208"/>
    <lineage>
        <taxon>Bacteria</taxon>
        <taxon>Bacillati</taxon>
        <taxon>Cyanobacteriota</taxon>
        <taxon>Cyanophyceae</taxon>
        <taxon>Nostocales</taxon>
        <taxon>Nostocaceae</taxon>
        <taxon>Nostoc</taxon>
    </lineage>
</organism>
<accession>A0ABM7YWY3</accession>
<gene>
    <name evidence="1" type="ORF">ANSO36C_09490</name>
</gene>
<sequence>MTGKNVSIEGVVRNTAGDANANTAEVLIAATNNATLMTDIISQGTLKITAGNNIEAYNGQILVQGTGEVLNISQTNANGSIKFGRTILVNEQYQQQGLDLAGIGNVTINGTGIVNIGSGVRIMSSADNSTVNVSGDVINVTGSLLAGASLNNNTVTWTGKTATVNLNATDVVTFGGAGVENGKIVTRGGSAWATDNVNINVAGGANQLDFTMNDLSSIKSDATARFAETGTLIFADTTDSKINITAQGQVEIDGLIQAYDDNADITIDSAGLLLINGYLKADDTLTVDGGTNDSGYGLMLTPLIFRDPQGRLINSSSFYINSNGEYVDANGVKLALGVAPVESLANLTRVSGGTLETAFGGNINISAEAGIVLSGQVAPSNGTTVNPDKISIISENNAGDVFIDNKIGARGQIIIKGKNLYLLDYQETDALKSVRPNNALIQTYGGATTTDPSIQIHGTGKVIIAKSQAPLSIALVDSYKDIEVIADSLWVQGYLDSSTDVTLNVVTSAEINGLVSAAQNLNIRAGINPNWDLNTLRGTVTRSQLSGGNILINGTGTLKANNMATLLAGGTVTISADSALGAGTKPVPIPFITQKAITVPVVTATKPVEDGTIQVEVVNWIPTTVTEQVGVDQVRVGNEFFTMDAKLSQDSYWNPTKNIEREWFVNKVDYNTADITSWSAIKYSTSNKWAYTNAQGKKVETDIADPNYSFNELNDDQKNAVIEYLGYYKLYDFGYSNAKVDRTVNGNPTRTDVFWNLTETTESYKTDSVNGQTYRKEFIGGSDYKQAGLINTIDYKVDDVNWGSAGKPLTDHVFADLTATQKDQVAIYKGYSNYQTYLNTLVNGGFYNSYDVASNPNNIATKIININVDGWGDKYIRVPVGIAADLAAILKTVSQGEAKLLNDNNKNNFNELLPNSYNSLHQWITQGSVSSPTGEYVGYYWNTGDVSYIQAASKYYYPNDDYPKTTISIPFIGEIETYLHNSPHNPNEDGEAYWQVSYVNNSGIRYFNVDERNTVELSIAPEWNSGLTSKQASTYQMDRYTNQIQAYDQYVTALNFNTSSFSKNFSNTRTDQFGFEYDYWGDWIKLGGYWMDNDDGSSTKYDEEEDVPTWGWRNLISSDKSVLDDVFGDGHDRETYDDDPYKYPYNNLSYSNLNSWESQYDQVQSMIEYTEQFGGDDVGGFVRGRNEYNYTLKEDWQDYQYHWISRYKPIYDTRLQLSYQWVSREQDIYDGRPRYETRNIQVKDVSIKTETKFRTENITENQTIWVTERQTSANQKDYGQFAGYSISAANGITIDATGNISITGQLETKGISGNIDITSLGEVNIQGKLPEGRSASDTLAAPSYISAQNNLNITGSSINVLDSSELLAKNNSGQVNLTSTSATGDINFAGTVNAGTQIQLKAGNDLNITGLLNAGNEIIAHAGKLADKVGGNGNITGNSSTYLQTGANGNITMSAGETTGNVDLPSGWLTTGTLNITASQGTINNYLVNNGVRQHGLMTADTINLTAKSGISANLDVTTLNVNNTSSGYIDLTVDKKATTDVQTTVTNNNGNININSISGISLLDVTALGTGNDIQITAGGNVTVNKLKAADQLTLNTSSALILSLNAADDLSAGTSMTLSAGSITRNNNNRIRANTIDINTANGNLDLYTQVNNLSLEAGGTGNVSINNIATTLNLTSAKIGEGNFTLNTSGALIATWVELINNSQARTFNITSSGDMTIGKINAGLYSDYDAQGNLISSSQINLTSNTGAILAVNPNDGIADVVAQKIIANSGKTINFETATETNGLSATANTGDILIERISADDAKTLVLGDLIALQGNVKVVTAGNLIANTGIESATYGSIELVSKTGNIIVTTSTTNPTDKLLKSNTLKLRATQQIIIDDDVTLEGTKLLELAYGKTGILQGSVQLPKIKTAELTLELGSGSIIVSPETFVDASGKAIPLDKVNLIARGNQITEGQFVGYYRYQDSKNTYYLDTAELVEGTKVYQASGSDLVALTAAEVDSLRLAPVLNTISYQLIEAMSGRYVFSGNNGREYYIDGYELSKGGDRKNLNEIPNGTTVYTRQNDAGDYAYTVVDPTETNKDTNGNDVVVGYKVVYSNESDYKIFIAQNPQYKDVQIKFTAVNYASLDLQAKMKQELAGGIQLVTPSGILQEERTGFPMLANSITLKAQRDLGNISFKDIIGTNVEIATGDNLDIIGAPTVTGNLKISSNGYFDDKGNFIGGLITTGKEKVVIDNVITERDVILKASGLELAAFKGINIKTDVQQLKAAIIDKGDITISEANAIALSDVSVKQGNLTISTVDTNAVMTIGKVEAGNKVNITTGQIFSAASDGVVDLTAESLTMQTTQGIGTDNALLETSVKNVSVIAGGGANLSNYGGLTVDSINAGGGVQVETHSPLAIAGNVSAGARIRLQSGDSQGSGDDLTIRANITTISGNITLNSGDNLLIAENTLIATLGEIIIQGDFDNKDFGIGSTITLSGTLKSIGVKIDGGDDSDIINIDGNIINYSATGILTTVIRSQNGNDIINLGDKNKTLNSIAGSIDINTSDDFDTLNIENSGNPSNNNLKVTVDRISGLAGMTGDISYLKVEKININLGSGNNLLNIASNITAEVNVNSGQGQNTILMDYANKTEAFDLLLDNGTITGFTGAGNLEYTNFQAIDVKLGTGDDKFTIKDTSFTQKISVDAGAGYNELIVDIARETNSRNETINIGQNNIFGLGLDQRFKYSGMKEIDVQLGSGADNINLLNDFTGKLNFNTGIGADTLVLEKTLGITNIGTQEGNDIVFIQTIGAATSVDTGAGDDYIEVANNENTVDSIATLLTVSGGEGQDYLIVNDSADSDNSTLTLTNSTIRGLDLTAGINYSQLEMLDVLMGSGSDVVNIESTHQGISYIFTGAGNDTVNVETIAGETNVKLGAGDDTINVGDRNKQLDNIYAALIVSGGIGNNTLNIDDSGDSKDNTAILNDTLLTGLGMNGEINYGNFENLNIKLGSVATFSALKALISN</sequence>